<dbReference type="InterPro" id="IPR020288">
    <property type="entry name" value="Sheath_initiator"/>
</dbReference>
<dbReference type="Gene3D" id="3.10.450.40">
    <property type="match status" value="1"/>
</dbReference>
<organism evidence="1 2">
    <name type="scientific">Lactobacillus phage 3-521</name>
    <dbReference type="NCBI Taxonomy" id="2510943"/>
    <lineage>
        <taxon>Viruses</taxon>
        <taxon>Duplodnaviria</taxon>
        <taxon>Heunggongvirae</taxon>
        <taxon>Uroviricota</taxon>
        <taxon>Caudoviricetes</taxon>
        <taxon>Herelleviridae</taxon>
        <taxon>Watanabevirus</taxon>
        <taxon>Watanabevirus wv3521</taxon>
    </lineage>
</organism>
<name>A0A4Y5FEV9_9CAUD</name>
<dbReference type="Pfam" id="PF10934">
    <property type="entry name" value="Sheath_initiator"/>
    <property type="match status" value="1"/>
</dbReference>
<dbReference type="EMBL" id="MK504444">
    <property type="protein sequence ID" value="QBJ03612.1"/>
    <property type="molecule type" value="Genomic_DNA"/>
</dbReference>
<dbReference type="Proteomes" id="UP000309991">
    <property type="component" value="Segment"/>
</dbReference>
<evidence type="ECO:0000313" key="2">
    <source>
        <dbReference type="Proteomes" id="UP000309991"/>
    </source>
</evidence>
<dbReference type="Gene3D" id="3.10.350.10">
    <property type="entry name" value="LysM domain"/>
    <property type="match status" value="1"/>
</dbReference>
<gene>
    <name evidence="1" type="ORF">UCC3521_0074</name>
</gene>
<sequence>MAYYDRYTIRLGDTLQMIAFQKLGSTDDWYSLASLNNLKYPYIVDTNKDKMENPLHLVAPGDSIKLPTSTDSLASIKDDTLTSYEKDSVYDTTLGMDLRLTHQQGRNLNEEVSFLTPSASKRDVAVVSGIENLRQSIEMRLLTRHGTYLNHPNYGTYLYDYLGKNVNKSSLQEITTEVLRTITTDNRVKTATITNASIDGGSLYIAVKIEALDFDDALTLFLTKVSGGDLEVL</sequence>
<keyword evidence="2" id="KW-1185">Reference proteome</keyword>
<reference evidence="1 2" key="1">
    <citation type="submission" date="2019-02" db="EMBL/GenBank/DDBJ databases">
        <title>Isolation of virulent Lactobacillus brevis phages.</title>
        <authorList>
            <person name="Feyereisen M."/>
            <person name="Mahony J."/>
            <person name="O'Sullivan T."/>
            <person name="van Sinderen D."/>
        </authorList>
    </citation>
    <scope>NUCLEOTIDE SEQUENCE [LARGE SCALE GENOMIC DNA]</scope>
</reference>
<proteinExistence type="predicted"/>
<accession>A0A4Y5FEV9</accession>
<protein>
    <submittedName>
        <fullName evidence="1">Baseplate protein</fullName>
    </submittedName>
</protein>
<evidence type="ECO:0000313" key="1">
    <source>
        <dbReference type="EMBL" id="QBJ03612.1"/>
    </source>
</evidence>
<dbReference type="SUPFAM" id="SSF160719">
    <property type="entry name" value="gpW/gp25-like"/>
    <property type="match status" value="1"/>
</dbReference>
<dbReference type="InterPro" id="IPR036779">
    <property type="entry name" value="LysM_dom_sf"/>
</dbReference>